<dbReference type="PANTHER" id="PTHR46060">
    <property type="entry name" value="MARINER MOS1 TRANSPOSASE-LIKE PROTEIN"/>
    <property type="match status" value="1"/>
</dbReference>
<proteinExistence type="predicted"/>
<comment type="caution">
    <text evidence="2">The sequence shown here is derived from an EMBL/GenBank/DDBJ whole genome shotgun (WGS) entry which is preliminary data.</text>
</comment>
<evidence type="ECO:0000313" key="2">
    <source>
        <dbReference type="EMBL" id="GFY24347.1"/>
    </source>
</evidence>
<dbReference type="PANTHER" id="PTHR46060:SF1">
    <property type="entry name" value="MARINER MOS1 TRANSPOSASE-LIKE PROTEIN"/>
    <property type="match status" value="1"/>
</dbReference>
<dbReference type="EMBL" id="BMAU01021369">
    <property type="protein sequence ID" value="GFY24347.1"/>
    <property type="molecule type" value="Genomic_DNA"/>
</dbReference>
<accession>A0A8X7BB83</accession>
<sequence>MYEGESNERDPTPAQEWFGPSSAMLACSTETSLTYESNAKVRSKTRPRSSRNPSPDTIVQVDELIRQERRTIELAERMNISHDSVHSIIQDHLGYRLLCAEWILKLLNGHQKTESFGAALNHLIPYHNEGDDFLLEIVTGDESWCHHYEPETRRQNLQ</sequence>
<protein>
    <submittedName>
        <fullName evidence="2">Uncharacterized protein</fullName>
    </submittedName>
</protein>
<organism evidence="2 3">
    <name type="scientific">Trichonephila clavipes</name>
    <name type="common">Golden silk orbweaver</name>
    <name type="synonym">Nephila clavipes</name>
    <dbReference type="NCBI Taxonomy" id="2585209"/>
    <lineage>
        <taxon>Eukaryota</taxon>
        <taxon>Metazoa</taxon>
        <taxon>Ecdysozoa</taxon>
        <taxon>Arthropoda</taxon>
        <taxon>Chelicerata</taxon>
        <taxon>Arachnida</taxon>
        <taxon>Araneae</taxon>
        <taxon>Araneomorphae</taxon>
        <taxon>Entelegynae</taxon>
        <taxon>Araneoidea</taxon>
        <taxon>Nephilidae</taxon>
        <taxon>Trichonephila</taxon>
    </lineage>
</organism>
<dbReference type="Proteomes" id="UP000887159">
    <property type="component" value="Unassembled WGS sequence"/>
</dbReference>
<feature type="compositionally biased region" description="Basic and acidic residues" evidence="1">
    <location>
        <begin position="1"/>
        <end position="11"/>
    </location>
</feature>
<keyword evidence="3" id="KW-1185">Reference proteome</keyword>
<dbReference type="AlphaFoldDB" id="A0A8X7BB83"/>
<evidence type="ECO:0000256" key="1">
    <source>
        <dbReference type="SAM" id="MobiDB-lite"/>
    </source>
</evidence>
<dbReference type="InterPro" id="IPR052709">
    <property type="entry name" value="Transposase-MT_Hybrid"/>
</dbReference>
<feature type="region of interest" description="Disordered" evidence="1">
    <location>
        <begin position="1"/>
        <end position="20"/>
    </location>
</feature>
<gene>
    <name evidence="2" type="primary">ORF209674</name>
    <name evidence="2" type="ORF">TNCV_1013961</name>
</gene>
<evidence type="ECO:0000313" key="3">
    <source>
        <dbReference type="Proteomes" id="UP000887159"/>
    </source>
</evidence>
<feature type="region of interest" description="Disordered" evidence="1">
    <location>
        <begin position="36"/>
        <end position="57"/>
    </location>
</feature>
<reference evidence="2" key="1">
    <citation type="submission" date="2020-08" db="EMBL/GenBank/DDBJ databases">
        <title>Multicomponent nature underlies the extraordinary mechanical properties of spider dragline silk.</title>
        <authorList>
            <person name="Kono N."/>
            <person name="Nakamura H."/>
            <person name="Mori M."/>
            <person name="Yoshida Y."/>
            <person name="Ohtoshi R."/>
            <person name="Malay A.D."/>
            <person name="Moran D.A.P."/>
            <person name="Tomita M."/>
            <person name="Numata K."/>
            <person name="Arakawa K."/>
        </authorList>
    </citation>
    <scope>NUCLEOTIDE SEQUENCE</scope>
</reference>
<name>A0A8X7BB83_TRICX</name>